<evidence type="ECO:0000313" key="4">
    <source>
        <dbReference type="EMBL" id="CAB4008913.1"/>
    </source>
</evidence>
<dbReference type="PRINTS" id="PR00109">
    <property type="entry name" value="TYRKINASE"/>
</dbReference>
<protein>
    <submittedName>
        <fullName evidence="4">Tyrosine- kinase Lyn-like</fullName>
    </submittedName>
</protein>
<dbReference type="EMBL" id="CACRXK020006269">
    <property type="protein sequence ID" value="CAB4008913.1"/>
    <property type="molecule type" value="Genomic_DNA"/>
</dbReference>
<dbReference type="SUPFAM" id="SSF56112">
    <property type="entry name" value="Protein kinase-like (PK-like)"/>
    <property type="match status" value="1"/>
</dbReference>
<organism evidence="4 5">
    <name type="scientific">Paramuricea clavata</name>
    <name type="common">Red gorgonian</name>
    <name type="synonym">Violescent sea-whip</name>
    <dbReference type="NCBI Taxonomy" id="317549"/>
    <lineage>
        <taxon>Eukaryota</taxon>
        <taxon>Metazoa</taxon>
        <taxon>Cnidaria</taxon>
        <taxon>Anthozoa</taxon>
        <taxon>Octocorallia</taxon>
        <taxon>Malacalcyonacea</taxon>
        <taxon>Plexauridae</taxon>
        <taxon>Paramuricea</taxon>
    </lineage>
</organism>
<dbReference type="OrthoDB" id="9366758at2759"/>
<dbReference type="InterPro" id="IPR050198">
    <property type="entry name" value="Non-receptor_tyrosine_kinases"/>
</dbReference>
<proteinExistence type="predicted"/>
<gene>
    <name evidence="4" type="ORF">PACLA_8A013981</name>
</gene>
<comment type="caution">
    <text evidence="4">The sequence shown here is derived from an EMBL/GenBank/DDBJ whole genome shotgun (WGS) entry which is preliminary data.</text>
</comment>
<dbReference type="InterPro" id="IPR011009">
    <property type="entry name" value="Kinase-like_dom_sf"/>
</dbReference>
<dbReference type="Pfam" id="PF07714">
    <property type="entry name" value="PK_Tyr_Ser-Thr"/>
    <property type="match status" value="1"/>
</dbReference>
<dbReference type="GO" id="GO:0005524">
    <property type="term" value="F:ATP binding"/>
    <property type="evidence" value="ECO:0007669"/>
    <property type="project" value="UniProtKB-KW"/>
</dbReference>
<dbReference type="InterPro" id="IPR000719">
    <property type="entry name" value="Prot_kinase_dom"/>
</dbReference>
<dbReference type="Gene3D" id="1.10.510.10">
    <property type="entry name" value="Transferase(Phosphotransferase) domain 1"/>
    <property type="match status" value="1"/>
</dbReference>
<name>A0A6S7HXS6_PARCT</name>
<dbReference type="EMBL" id="CACRXK020006269">
    <property type="protein sequence ID" value="CAB4008912.1"/>
    <property type="molecule type" value="Genomic_DNA"/>
</dbReference>
<dbReference type="InterPro" id="IPR001245">
    <property type="entry name" value="Ser-Thr/Tyr_kinase_cat_dom"/>
</dbReference>
<dbReference type="PANTHER" id="PTHR24418">
    <property type="entry name" value="TYROSINE-PROTEIN KINASE"/>
    <property type="match status" value="1"/>
</dbReference>
<sequence length="295" mass="33798">MYPDPAYFGISNDSKTDGNYPQNNLRTGCIADGCFGDCLNASDIAMLLNVDDNHFIKEFIPASSSDILKLSELEFRSLAVITDKIAHDEKLELITEVGDMNSLEEFISEFGCQTENAMMYLLQIVDAVSFLHKRRFIHRNLRAASVFIYSNGNAKLACFARVRRLMPNVDDKSSTMPIHLSMFVDSLRWSSPEVITDGMYSKASDVWAFGVLIWEIFTLIDKDIDESNEEISHLPYHELISKRQILSYLQKGKRLGQPKSCPDRFYEIMLECWEHDAQDRRDCQDIAHCIINEQI</sequence>
<evidence type="ECO:0000259" key="3">
    <source>
        <dbReference type="PROSITE" id="PS50011"/>
    </source>
</evidence>
<keyword evidence="2" id="KW-0067">ATP-binding</keyword>
<evidence type="ECO:0000256" key="1">
    <source>
        <dbReference type="ARBA" id="ARBA00022741"/>
    </source>
</evidence>
<dbReference type="GO" id="GO:0004672">
    <property type="term" value="F:protein kinase activity"/>
    <property type="evidence" value="ECO:0007669"/>
    <property type="project" value="InterPro"/>
</dbReference>
<evidence type="ECO:0000256" key="2">
    <source>
        <dbReference type="ARBA" id="ARBA00022840"/>
    </source>
</evidence>
<keyword evidence="5" id="KW-1185">Reference proteome</keyword>
<dbReference type="PROSITE" id="PS50011">
    <property type="entry name" value="PROTEIN_KINASE_DOM"/>
    <property type="match status" value="1"/>
</dbReference>
<keyword evidence="1" id="KW-0547">Nucleotide-binding</keyword>
<feature type="domain" description="Protein kinase" evidence="3">
    <location>
        <begin position="24"/>
        <end position="291"/>
    </location>
</feature>
<keyword evidence="4" id="KW-0808">Transferase</keyword>
<accession>A0A6S7HXS6</accession>
<reference evidence="4" key="1">
    <citation type="submission" date="2020-04" db="EMBL/GenBank/DDBJ databases">
        <authorList>
            <person name="Alioto T."/>
            <person name="Alioto T."/>
            <person name="Gomez Garrido J."/>
        </authorList>
    </citation>
    <scope>NUCLEOTIDE SEQUENCE</scope>
    <source>
        <strain evidence="4">A484AB</strain>
    </source>
</reference>
<dbReference type="AlphaFoldDB" id="A0A6S7HXS6"/>
<evidence type="ECO:0000313" key="5">
    <source>
        <dbReference type="Proteomes" id="UP001152795"/>
    </source>
</evidence>
<keyword evidence="4" id="KW-0418">Kinase</keyword>
<dbReference type="Proteomes" id="UP001152795">
    <property type="component" value="Unassembled WGS sequence"/>
</dbReference>